<organism evidence="1">
    <name type="scientific">marine metagenome</name>
    <dbReference type="NCBI Taxonomy" id="408172"/>
    <lineage>
        <taxon>unclassified sequences</taxon>
        <taxon>metagenomes</taxon>
        <taxon>ecological metagenomes</taxon>
    </lineage>
</organism>
<name>A0A382NUF0_9ZZZZ</name>
<feature type="non-terminal residue" evidence="1">
    <location>
        <position position="60"/>
    </location>
</feature>
<evidence type="ECO:0000313" key="1">
    <source>
        <dbReference type="EMBL" id="SVC64118.1"/>
    </source>
</evidence>
<dbReference type="AlphaFoldDB" id="A0A382NUF0"/>
<sequence>MFRIIQVLFFIFVNSTLYAADFEKTYEAYKEGNYEVALSGFLELASENHMKAQFYLGAMY</sequence>
<evidence type="ECO:0008006" key="2">
    <source>
        <dbReference type="Google" id="ProtNLM"/>
    </source>
</evidence>
<reference evidence="1" key="1">
    <citation type="submission" date="2018-05" db="EMBL/GenBank/DDBJ databases">
        <authorList>
            <person name="Lanie J.A."/>
            <person name="Ng W.-L."/>
            <person name="Kazmierczak K.M."/>
            <person name="Andrzejewski T.M."/>
            <person name="Davidsen T.M."/>
            <person name="Wayne K.J."/>
            <person name="Tettelin H."/>
            <person name="Glass J.I."/>
            <person name="Rusch D."/>
            <person name="Podicherti R."/>
            <person name="Tsui H.-C.T."/>
            <person name="Winkler M.E."/>
        </authorList>
    </citation>
    <scope>NUCLEOTIDE SEQUENCE</scope>
</reference>
<dbReference type="EMBL" id="UINC01102467">
    <property type="protein sequence ID" value="SVC64118.1"/>
    <property type="molecule type" value="Genomic_DNA"/>
</dbReference>
<gene>
    <name evidence="1" type="ORF">METZ01_LOCUS316972</name>
</gene>
<protein>
    <recommendedName>
        <fullName evidence="2">Sel1 repeat family protein</fullName>
    </recommendedName>
</protein>
<accession>A0A382NUF0</accession>
<proteinExistence type="predicted"/>